<evidence type="ECO:0000256" key="7">
    <source>
        <dbReference type="PIRNR" id="PIRNR000862"/>
    </source>
</evidence>
<evidence type="ECO:0000256" key="1">
    <source>
        <dbReference type="ARBA" id="ARBA00010701"/>
    </source>
</evidence>
<evidence type="ECO:0000256" key="2">
    <source>
        <dbReference type="ARBA" id="ARBA00022729"/>
    </source>
</evidence>
<evidence type="ECO:0000256" key="6">
    <source>
        <dbReference type="ARBA" id="ARBA00023180"/>
    </source>
</evidence>
<evidence type="ECO:0000313" key="12">
    <source>
        <dbReference type="Proteomes" id="UP001566132"/>
    </source>
</evidence>
<dbReference type="InterPro" id="IPR029058">
    <property type="entry name" value="AB_hydrolase_fold"/>
</dbReference>
<dbReference type="GO" id="GO:0016787">
    <property type="term" value="F:hydrolase activity"/>
    <property type="evidence" value="ECO:0007669"/>
    <property type="project" value="UniProtKB-KW"/>
</dbReference>
<comment type="similarity">
    <text evidence="1 7">Belongs to the AB hydrolase superfamily. Lipase family.</text>
</comment>
<dbReference type="InterPro" id="IPR006693">
    <property type="entry name" value="AB_hydrolase_lipase"/>
</dbReference>
<feature type="domain" description="Partial AB-hydrolase lipase" evidence="10">
    <location>
        <begin position="55"/>
        <end position="108"/>
    </location>
</feature>
<protein>
    <recommendedName>
        <fullName evidence="7">Lipase</fullName>
    </recommendedName>
</protein>
<reference evidence="11 12" key="1">
    <citation type="submission" date="2024-05" db="EMBL/GenBank/DDBJ databases">
        <title>Genetic variation in Jamaican populations of the coffee berry borer (Hypothenemus hampei).</title>
        <authorList>
            <person name="Errbii M."/>
            <person name="Myrie A."/>
        </authorList>
    </citation>
    <scope>NUCLEOTIDE SEQUENCE [LARGE SCALE GENOMIC DNA]</scope>
    <source>
        <strain evidence="11">JA-Hopewell-2020-01-JO</strain>
        <tissue evidence="11">Whole body</tissue>
    </source>
</reference>
<organism evidence="11 12">
    <name type="scientific">Hypothenemus hampei</name>
    <name type="common">Coffee berry borer</name>
    <dbReference type="NCBI Taxonomy" id="57062"/>
    <lineage>
        <taxon>Eukaryota</taxon>
        <taxon>Metazoa</taxon>
        <taxon>Ecdysozoa</taxon>
        <taxon>Arthropoda</taxon>
        <taxon>Hexapoda</taxon>
        <taxon>Insecta</taxon>
        <taxon>Pterygota</taxon>
        <taxon>Neoptera</taxon>
        <taxon>Endopterygota</taxon>
        <taxon>Coleoptera</taxon>
        <taxon>Polyphaga</taxon>
        <taxon>Cucujiformia</taxon>
        <taxon>Curculionidae</taxon>
        <taxon>Scolytinae</taxon>
        <taxon>Hypothenemus</taxon>
    </lineage>
</organism>
<dbReference type="Proteomes" id="UP001566132">
    <property type="component" value="Unassembled WGS sequence"/>
</dbReference>
<name>A0ABD1E4Y1_HYPHA</name>
<keyword evidence="6" id="KW-0325">Glycoprotein</keyword>
<keyword evidence="2 9" id="KW-0732">Signal</keyword>
<feature type="chain" id="PRO_5044803161" description="Lipase" evidence="9">
    <location>
        <begin position="23"/>
        <end position="436"/>
    </location>
</feature>
<evidence type="ECO:0000256" key="3">
    <source>
        <dbReference type="ARBA" id="ARBA00022801"/>
    </source>
</evidence>
<keyword evidence="4 7" id="KW-0442">Lipid degradation</keyword>
<dbReference type="InterPro" id="IPR025483">
    <property type="entry name" value="Lipase_euk"/>
</dbReference>
<feature type="active site" description="Charge relay system" evidence="8">
    <location>
        <position position="390"/>
    </location>
</feature>
<evidence type="ECO:0000313" key="11">
    <source>
        <dbReference type="EMBL" id="KAL1489738.1"/>
    </source>
</evidence>
<dbReference type="AlphaFoldDB" id="A0ABD1E4Y1"/>
<feature type="active site" description="Nucleophile" evidence="8">
    <location>
        <position position="186"/>
    </location>
</feature>
<dbReference type="PIRSF" id="PIRSF000862">
    <property type="entry name" value="Steryl_ester_lip"/>
    <property type="match status" value="1"/>
</dbReference>
<evidence type="ECO:0000256" key="4">
    <source>
        <dbReference type="ARBA" id="ARBA00022963"/>
    </source>
</evidence>
<dbReference type="GO" id="GO:0016042">
    <property type="term" value="P:lipid catabolic process"/>
    <property type="evidence" value="ECO:0007669"/>
    <property type="project" value="UniProtKB-KW"/>
</dbReference>
<accession>A0ABD1E4Y1</accession>
<dbReference type="Pfam" id="PF04083">
    <property type="entry name" value="Abhydro_lipase"/>
    <property type="match status" value="1"/>
</dbReference>
<proteinExistence type="inferred from homology"/>
<evidence type="ECO:0000259" key="10">
    <source>
        <dbReference type="Pfam" id="PF04083"/>
    </source>
</evidence>
<dbReference type="EMBL" id="JBDJPC010000011">
    <property type="protein sequence ID" value="KAL1489738.1"/>
    <property type="molecule type" value="Genomic_DNA"/>
</dbReference>
<dbReference type="FunFam" id="3.40.50.1820:FF:000057">
    <property type="entry name" value="Lipase"/>
    <property type="match status" value="1"/>
</dbReference>
<dbReference type="SUPFAM" id="SSF53474">
    <property type="entry name" value="alpha/beta-Hydrolases"/>
    <property type="match status" value="1"/>
</dbReference>
<dbReference type="Gene3D" id="3.40.50.1820">
    <property type="entry name" value="alpha/beta hydrolase"/>
    <property type="match status" value="1"/>
</dbReference>
<feature type="signal peptide" evidence="9">
    <location>
        <begin position="1"/>
        <end position="22"/>
    </location>
</feature>
<sequence>MHLKLNTFDCFIISFNICLVLGQQKPNNVCPTFRDYFNMVNNSKCWYDFAAELTVPEIIRNTGYPIITYKVRTEDDFHLTVFRIPGVNNNKPPVFMLHGVQSTSGIFVGLGKRSMAFQLADAGYDVWLGNYRGTEYSEGHETLNVTQKEFWDHSVDEIAKYDIPAILQLIRYHSGSKGKTIYIGHSLATAAAMMFASEYPQFANNLVSLFIFIGPAYKMTHMRSPYRVFFPLFYPALDVTGYLNIVQLLSRGYARRLTRPTCMASPLTMVACCALLNMFIGPFTDIAPETIPVYFNQLPGGTSLKTLTFLRESTRGNFRKYDYGPGKNTFLYGNSTPPEYDIKKITVPIFIIYARSDWATTKQDALYLYSQLPKSVQAGIYGIEKLNFNHNDYFFGRNADKLVTKPVMQVMEKFLRRQQNAYKGNSEVLVKKKSLG</sequence>
<comment type="caution">
    <text evidence="11">The sequence shown here is derived from an EMBL/GenBank/DDBJ whole genome shotgun (WGS) entry which is preliminary data.</text>
</comment>
<evidence type="ECO:0000256" key="8">
    <source>
        <dbReference type="PIRSR" id="PIRSR000862-1"/>
    </source>
</evidence>
<dbReference type="PANTHER" id="PTHR11005">
    <property type="entry name" value="LYSOSOMAL ACID LIPASE-RELATED"/>
    <property type="match status" value="1"/>
</dbReference>
<keyword evidence="5" id="KW-0443">Lipid metabolism</keyword>
<evidence type="ECO:0000256" key="5">
    <source>
        <dbReference type="ARBA" id="ARBA00023098"/>
    </source>
</evidence>
<feature type="active site" description="Charge relay system" evidence="8">
    <location>
        <position position="357"/>
    </location>
</feature>
<evidence type="ECO:0000256" key="9">
    <source>
        <dbReference type="SAM" id="SignalP"/>
    </source>
</evidence>
<keyword evidence="12" id="KW-1185">Reference proteome</keyword>
<keyword evidence="3 7" id="KW-0378">Hydrolase</keyword>
<gene>
    <name evidence="11" type="ORF">ABEB36_013673</name>
</gene>